<dbReference type="OrthoDB" id="2944114at2759"/>
<feature type="non-terminal residue" evidence="1">
    <location>
        <position position="1"/>
    </location>
</feature>
<dbReference type="EMBL" id="KZ857386">
    <property type="protein sequence ID" value="RDX53636.1"/>
    <property type="molecule type" value="Genomic_DNA"/>
</dbReference>
<reference evidence="1 2" key="1">
    <citation type="journal article" date="2018" name="Biotechnol. Biofuels">
        <title>Integrative visual omics of the white-rot fungus Polyporus brumalis exposes the biotechnological potential of its oxidative enzymes for delignifying raw plant biomass.</title>
        <authorList>
            <person name="Miyauchi S."/>
            <person name="Rancon A."/>
            <person name="Drula E."/>
            <person name="Hage H."/>
            <person name="Chaduli D."/>
            <person name="Favel A."/>
            <person name="Grisel S."/>
            <person name="Henrissat B."/>
            <person name="Herpoel-Gimbert I."/>
            <person name="Ruiz-Duenas F.J."/>
            <person name="Chevret D."/>
            <person name="Hainaut M."/>
            <person name="Lin J."/>
            <person name="Wang M."/>
            <person name="Pangilinan J."/>
            <person name="Lipzen A."/>
            <person name="Lesage-Meessen L."/>
            <person name="Navarro D."/>
            <person name="Riley R."/>
            <person name="Grigoriev I.V."/>
            <person name="Zhou S."/>
            <person name="Raouche S."/>
            <person name="Rosso M.N."/>
        </authorList>
    </citation>
    <scope>NUCLEOTIDE SEQUENCE [LARGE SCALE GENOMIC DNA]</scope>
    <source>
        <strain evidence="1 2">BRFM 1820</strain>
    </source>
</reference>
<dbReference type="AlphaFoldDB" id="A0A371DMA0"/>
<evidence type="ECO:0000313" key="2">
    <source>
        <dbReference type="Proteomes" id="UP000256964"/>
    </source>
</evidence>
<dbReference type="Proteomes" id="UP000256964">
    <property type="component" value="Unassembled WGS sequence"/>
</dbReference>
<accession>A0A371DMA0</accession>
<protein>
    <submittedName>
        <fullName evidence="1">Uncharacterized protein</fullName>
    </submittedName>
</protein>
<gene>
    <name evidence="1" type="ORF">OH76DRAFT_1342947</name>
</gene>
<keyword evidence="2" id="KW-1185">Reference proteome</keyword>
<name>A0A371DMA0_9APHY</name>
<evidence type="ECO:0000313" key="1">
    <source>
        <dbReference type="EMBL" id="RDX53636.1"/>
    </source>
</evidence>
<proteinExistence type="predicted"/>
<sequence>VSALLYAANVAQPRMVQLPVSVDYDDAVDATGWVADVITDHWFPHGSVYSGVDRLPGCTRPLKDRYTIVTSGRKERAPLNKCLMDRFGVLVHGNVLILRHASRQGVRVTNMHSSERQFVDIILEQ</sequence>
<organism evidence="1 2">
    <name type="scientific">Lentinus brumalis</name>
    <dbReference type="NCBI Taxonomy" id="2498619"/>
    <lineage>
        <taxon>Eukaryota</taxon>
        <taxon>Fungi</taxon>
        <taxon>Dikarya</taxon>
        <taxon>Basidiomycota</taxon>
        <taxon>Agaricomycotina</taxon>
        <taxon>Agaricomycetes</taxon>
        <taxon>Polyporales</taxon>
        <taxon>Polyporaceae</taxon>
        <taxon>Lentinus</taxon>
    </lineage>
</organism>